<keyword evidence="2" id="KW-0812">Transmembrane</keyword>
<feature type="transmembrane region" description="Helical" evidence="2">
    <location>
        <begin position="120"/>
        <end position="145"/>
    </location>
</feature>
<proteinExistence type="predicted"/>
<feature type="transmembrane region" description="Helical" evidence="2">
    <location>
        <begin position="263"/>
        <end position="285"/>
    </location>
</feature>
<feature type="transmembrane region" description="Helical" evidence="2">
    <location>
        <begin position="86"/>
        <end position="108"/>
    </location>
</feature>
<feature type="transmembrane region" description="Helical" evidence="2">
    <location>
        <begin position="188"/>
        <end position="208"/>
    </location>
</feature>
<dbReference type="PANTHER" id="PTHR13568">
    <property type="entry name" value="FAM11A, B PROTEIN"/>
    <property type="match status" value="1"/>
</dbReference>
<dbReference type="EMBL" id="CAXLJL010000600">
    <property type="protein sequence ID" value="CAL5139231.1"/>
    <property type="molecule type" value="Genomic_DNA"/>
</dbReference>
<name>A0AAV2TRP3_CALDB</name>
<feature type="compositionally biased region" description="Polar residues" evidence="1">
    <location>
        <begin position="378"/>
        <end position="387"/>
    </location>
</feature>
<keyword evidence="2" id="KW-1133">Transmembrane helix</keyword>
<evidence type="ECO:0000256" key="2">
    <source>
        <dbReference type="SAM" id="Phobius"/>
    </source>
</evidence>
<evidence type="ECO:0008006" key="5">
    <source>
        <dbReference type="Google" id="ProtNLM"/>
    </source>
</evidence>
<feature type="compositionally biased region" description="Low complexity" evidence="1">
    <location>
        <begin position="368"/>
        <end position="377"/>
    </location>
</feature>
<dbReference type="Pfam" id="PF10269">
    <property type="entry name" value="Tmemb_185A"/>
    <property type="match status" value="1"/>
</dbReference>
<feature type="transmembrane region" description="Helical" evidence="2">
    <location>
        <begin position="220"/>
        <end position="251"/>
    </location>
</feature>
<dbReference type="Proteomes" id="UP001497525">
    <property type="component" value="Unassembled WGS sequence"/>
</dbReference>
<dbReference type="PANTHER" id="PTHR13568:SF9">
    <property type="entry name" value="TRANSMEMBRANE PROTEIN 203"/>
    <property type="match status" value="1"/>
</dbReference>
<feature type="transmembrane region" description="Helical" evidence="2">
    <location>
        <begin position="297"/>
        <end position="319"/>
    </location>
</feature>
<feature type="compositionally biased region" description="Polar residues" evidence="1">
    <location>
        <begin position="471"/>
        <end position="483"/>
    </location>
</feature>
<dbReference type="InterPro" id="IPR019396">
    <property type="entry name" value="TM_Fragile-X-F-assoc"/>
</dbReference>
<reference evidence="3" key="1">
    <citation type="submission" date="2024-06" db="EMBL/GenBank/DDBJ databases">
        <authorList>
            <person name="Liu X."/>
            <person name="Lenzi L."/>
            <person name="Haldenby T S."/>
            <person name="Uol C."/>
        </authorList>
    </citation>
    <scope>NUCLEOTIDE SEQUENCE</scope>
</reference>
<feature type="compositionally biased region" description="Polar residues" evidence="1">
    <location>
        <begin position="432"/>
        <end position="457"/>
    </location>
</feature>
<organism evidence="3 4">
    <name type="scientific">Calicophoron daubneyi</name>
    <name type="common">Rumen fluke</name>
    <name type="synonym">Paramphistomum daubneyi</name>
    <dbReference type="NCBI Taxonomy" id="300641"/>
    <lineage>
        <taxon>Eukaryota</taxon>
        <taxon>Metazoa</taxon>
        <taxon>Spiralia</taxon>
        <taxon>Lophotrochozoa</taxon>
        <taxon>Platyhelminthes</taxon>
        <taxon>Trematoda</taxon>
        <taxon>Digenea</taxon>
        <taxon>Plagiorchiida</taxon>
        <taxon>Pronocephalata</taxon>
        <taxon>Paramphistomoidea</taxon>
        <taxon>Paramphistomidae</taxon>
        <taxon>Calicophoron</taxon>
    </lineage>
</organism>
<sequence length="489" mass="54350">MTLQEKLENVNEGTVFVCFCLFWWIFLVGARADNLLIIPYWVVFLPLWIWKCTVLIGWLTGLIVWLRQRRRATPESGLSAYEDPALPYIQAMSVSTFFSLFLACSEILLCLELSIPSLQLAYLTILTPFLLVGLLGIFAFFFVMIDSRSVMPWTRRHRGGRRIRSRFHGNENGELYDPSSIAVRPRRVCTFTLELCIAANLLQLLFLVARLDNWIRSKWIVTFIPTFILLGMGFLFCTVGFIVALIRYFTAYFIPAEQRRLPIYYYTSHIFMGFLLCTAVALLALRLDGHLSSAQMSYSLICTPVLLSLVIYMISAFCFGPGNPWWFGLNRNISLAIFEACPALQLCANTSVSAAGLFKPSANNRAASANSSGLNRATNVESNQPANASDPASALDSHLRNEVYSPPSADSHGIILPPAVAEYGNDGGRLTPPSSTETMSDQQPESSGIRSNSSEDPTQPLLEGGVHSAVSAASRQHQKQSAENVRCPD</sequence>
<keyword evidence="2" id="KW-0472">Membrane</keyword>
<feature type="transmembrane region" description="Helical" evidence="2">
    <location>
        <begin position="38"/>
        <end position="66"/>
    </location>
</feature>
<evidence type="ECO:0000256" key="1">
    <source>
        <dbReference type="SAM" id="MobiDB-lite"/>
    </source>
</evidence>
<accession>A0AAV2TRP3</accession>
<dbReference type="AlphaFoldDB" id="A0AAV2TRP3"/>
<comment type="caution">
    <text evidence="3">The sequence shown here is derived from an EMBL/GenBank/DDBJ whole genome shotgun (WGS) entry which is preliminary data.</text>
</comment>
<feature type="region of interest" description="Disordered" evidence="1">
    <location>
        <begin position="368"/>
        <end position="489"/>
    </location>
</feature>
<evidence type="ECO:0000313" key="3">
    <source>
        <dbReference type="EMBL" id="CAL5139231.1"/>
    </source>
</evidence>
<feature type="transmembrane region" description="Helical" evidence="2">
    <location>
        <begin position="12"/>
        <end position="32"/>
    </location>
</feature>
<protein>
    <recommendedName>
        <fullName evidence="5">Transmembrane protein 185A</fullName>
    </recommendedName>
</protein>
<gene>
    <name evidence="3" type="ORF">CDAUBV1_LOCUS14265</name>
</gene>
<evidence type="ECO:0000313" key="4">
    <source>
        <dbReference type="Proteomes" id="UP001497525"/>
    </source>
</evidence>